<organism evidence="2 3">
    <name type="scientific">Hymenobacter oligotrophus</name>
    <dbReference type="NCBI Taxonomy" id="2319843"/>
    <lineage>
        <taxon>Bacteria</taxon>
        <taxon>Pseudomonadati</taxon>
        <taxon>Bacteroidota</taxon>
        <taxon>Cytophagia</taxon>
        <taxon>Cytophagales</taxon>
        <taxon>Hymenobacteraceae</taxon>
        <taxon>Hymenobacter</taxon>
    </lineage>
</organism>
<name>A0A3B7QWW5_9BACT</name>
<feature type="compositionally biased region" description="Polar residues" evidence="1">
    <location>
        <begin position="1"/>
        <end position="12"/>
    </location>
</feature>
<protein>
    <submittedName>
        <fullName evidence="2">Alpha/beta hydrolase</fullName>
    </submittedName>
</protein>
<proteinExistence type="predicted"/>
<dbReference type="GO" id="GO:0016787">
    <property type="term" value="F:hydrolase activity"/>
    <property type="evidence" value="ECO:0007669"/>
    <property type="project" value="UniProtKB-KW"/>
</dbReference>
<dbReference type="AlphaFoldDB" id="A0A3B7QWW5"/>
<evidence type="ECO:0000313" key="3">
    <source>
        <dbReference type="Proteomes" id="UP000262802"/>
    </source>
</evidence>
<dbReference type="Proteomes" id="UP000262802">
    <property type="component" value="Chromosome"/>
</dbReference>
<dbReference type="EMBL" id="CP032317">
    <property type="protein sequence ID" value="AYA35723.1"/>
    <property type="molecule type" value="Genomic_DNA"/>
</dbReference>
<sequence length="359" mass="39836">MASLNRNPPNSDSADDKSRWRRATAALRRAATAPLTGAEALYQTGRSYRHFLLPALNGAIGDQLETRGDHRAIQLSFRRQGADVAVADLDLTDGTKRTLVWVHGLMGDEHIWQTGAPEVPRYGPRLEQDLGVRSLYVRYNSGRHISQNGRELSQLLTALVEQWPGAITELVLVGHSMGGLVIRSAGYYGQQTQAPWLSQLRQVFLLAVPNEGSFLEQHSFLTALMLRRFDLRLARLLADTIDRRSNGIRDLRHARLVDEDWQNPHADDLVPPRTPVPPLPGVRYHVLAASLLKNAESWLAQYFGDGLVGGSSATGSVFKSAPSDHGQVQVQVFSRQHHGTLLANPEVYEYLRTHLQASA</sequence>
<dbReference type="SUPFAM" id="SSF53474">
    <property type="entry name" value="alpha/beta-Hydrolases"/>
    <property type="match status" value="1"/>
</dbReference>
<keyword evidence="3" id="KW-1185">Reference proteome</keyword>
<dbReference type="KEGG" id="hyh:D3Y59_00835"/>
<dbReference type="InterPro" id="IPR029058">
    <property type="entry name" value="AB_hydrolase_fold"/>
</dbReference>
<feature type="region of interest" description="Disordered" evidence="1">
    <location>
        <begin position="1"/>
        <end position="20"/>
    </location>
</feature>
<keyword evidence="2" id="KW-0378">Hydrolase</keyword>
<dbReference type="Gene3D" id="3.40.50.1820">
    <property type="entry name" value="alpha/beta hydrolase"/>
    <property type="match status" value="1"/>
</dbReference>
<accession>A0A3B7QWW5</accession>
<dbReference type="RefSeq" id="WP_119443314.1">
    <property type="nucleotide sequence ID" value="NZ_CP032317.1"/>
</dbReference>
<dbReference type="OrthoDB" id="869379at2"/>
<evidence type="ECO:0000256" key="1">
    <source>
        <dbReference type="SAM" id="MobiDB-lite"/>
    </source>
</evidence>
<gene>
    <name evidence="2" type="ORF">D3Y59_00835</name>
</gene>
<evidence type="ECO:0000313" key="2">
    <source>
        <dbReference type="EMBL" id="AYA35723.1"/>
    </source>
</evidence>
<reference evidence="2 3" key="1">
    <citation type="submission" date="2018-09" db="EMBL/GenBank/DDBJ databases">
        <title>Hymenobacter medium sp. nov., isolated from R2A medium.</title>
        <authorList>
            <person name="Yingchao G."/>
        </authorList>
    </citation>
    <scope>NUCLEOTIDE SEQUENCE [LARGE SCALE GENOMIC DNA]</scope>
    <source>
        <strain evidence="3">sh-6</strain>
    </source>
</reference>